<dbReference type="GO" id="GO:0005634">
    <property type="term" value="C:nucleus"/>
    <property type="evidence" value="ECO:0007669"/>
    <property type="project" value="TreeGrafter"/>
</dbReference>
<sequence length="438" mass="50517">MNPNLVKEFRRKLRSSNIADYHGLKSPGLTCYLNSVLQVLFMTEDFREAVKQCCSDDSTTIDSHLADLFSDLEKQNAKTHNIIKKLGITNVYEQRDAAEYFEKILCLSSPETSKSFKGALDHRTKCLKCKHISDTSSAFWILPLTVEESCRQIYSVEKGLEDFFKGEKFCGDNQIYCTHCNKKQNAEFGCEIARHPQILTLLLKRFSFDYKRRCHVKLHCEMEIPKALHMKHCKYDLYALVDHFGDLTGGHYTAQIKSFETQGWYRFNDDIVRGVRNPLFRGRDECLRSGTAYLLMYRKVRKHPEKSDEGHLTACGAKQLEDVHHAEENFKPLNGDLLNQSHDGVGLTKQTKFSRGLESKLNHGLASLRPHKKMIQEDEGQKRIEPNSKQLERKSTDHFQCLNTRGSPTAHHANCMLETKNTKVTRTDRKHSLIQELK</sequence>
<dbReference type="GO" id="GO:0016579">
    <property type="term" value="P:protein deubiquitination"/>
    <property type="evidence" value="ECO:0007669"/>
    <property type="project" value="InterPro"/>
</dbReference>
<dbReference type="PROSITE" id="PS00973">
    <property type="entry name" value="USP_2"/>
    <property type="match status" value="1"/>
</dbReference>
<dbReference type="GO" id="GO:0004843">
    <property type="term" value="F:cysteine-type deubiquitinase activity"/>
    <property type="evidence" value="ECO:0007669"/>
    <property type="project" value="InterPro"/>
</dbReference>
<evidence type="ECO:0000313" key="3">
    <source>
        <dbReference type="Proteomes" id="UP000261660"/>
    </source>
</evidence>
<reference evidence="2" key="2">
    <citation type="submission" date="2025-09" db="UniProtKB">
        <authorList>
            <consortium name="Ensembl"/>
        </authorList>
    </citation>
    <scope>IDENTIFICATION</scope>
</reference>
<dbReference type="SUPFAM" id="SSF54001">
    <property type="entry name" value="Cysteine proteinases"/>
    <property type="match status" value="1"/>
</dbReference>
<reference evidence="2" key="1">
    <citation type="submission" date="2025-08" db="UniProtKB">
        <authorList>
            <consortium name="Ensembl"/>
        </authorList>
    </citation>
    <scope>IDENTIFICATION</scope>
</reference>
<dbReference type="GeneTree" id="ENSGT00940000172369"/>
<dbReference type="AlphaFoldDB" id="A0A3Q3MR32"/>
<dbReference type="Pfam" id="PF00443">
    <property type="entry name" value="UCH"/>
    <property type="match status" value="1"/>
</dbReference>
<dbReference type="Ensembl" id="ENSLBET00000024235.1">
    <property type="protein sequence ID" value="ENSLBEP00000023035.1"/>
    <property type="gene ID" value="ENSLBEG00000017662.1"/>
</dbReference>
<dbReference type="InParanoid" id="A0A3Q3MR32"/>
<dbReference type="Proteomes" id="UP000261660">
    <property type="component" value="Unplaced"/>
</dbReference>
<dbReference type="InterPro" id="IPR018200">
    <property type="entry name" value="USP_CS"/>
</dbReference>
<proteinExistence type="predicted"/>
<evidence type="ECO:0000259" key="1">
    <source>
        <dbReference type="PROSITE" id="PS50235"/>
    </source>
</evidence>
<dbReference type="STRING" id="56723.ENSLBEP00000023035"/>
<keyword evidence="3" id="KW-1185">Reference proteome</keyword>
<dbReference type="PANTHER" id="PTHR24006">
    <property type="entry name" value="UBIQUITIN CARBOXYL-TERMINAL HYDROLASE"/>
    <property type="match status" value="1"/>
</dbReference>
<dbReference type="InterPro" id="IPR050164">
    <property type="entry name" value="Peptidase_C19"/>
</dbReference>
<feature type="domain" description="USP" evidence="1">
    <location>
        <begin position="22"/>
        <end position="300"/>
    </location>
</feature>
<dbReference type="InterPro" id="IPR001394">
    <property type="entry name" value="Peptidase_C19_UCH"/>
</dbReference>
<dbReference type="InterPro" id="IPR028889">
    <property type="entry name" value="USP"/>
</dbReference>
<protein>
    <submittedName>
        <fullName evidence="2">Ubiquitin carboxyl-terminal hydrolase 47-like</fullName>
    </submittedName>
</protein>
<organism evidence="2 3">
    <name type="scientific">Labrus bergylta</name>
    <name type="common">ballan wrasse</name>
    <dbReference type="NCBI Taxonomy" id="56723"/>
    <lineage>
        <taxon>Eukaryota</taxon>
        <taxon>Metazoa</taxon>
        <taxon>Chordata</taxon>
        <taxon>Craniata</taxon>
        <taxon>Vertebrata</taxon>
        <taxon>Euteleostomi</taxon>
        <taxon>Actinopterygii</taxon>
        <taxon>Neopterygii</taxon>
        <taxon>Teleostei</taxon>
        <taxon>Neoteleostei</taxon>
        <taxon>Acanthomorphata</taxon>
        <taxon>Eupercaria</taxon>
        <taxon>Labriformes</taxon>
        <taxon>Labridae</taxon>
        <taxon>Labrus</taxon>
    </lineage>
</organism>
<name>A0A3Q3MR32_9LABR</name>
<evidence type="ECO:0000313" key="2">
    <source>
        <dbReference type="Ensembl" id="ENSLBEP00000023035.1"/>
    </source>
</evidence>
<dbReference type="PROSITE" id="PS50235">
    <property type="entry name" value="USP_3"/>
    <property type="match status" value="1"/>
</dbReference>
<dbReference type="InterPro" id="IPR038765">
    <property type="entry name" value="Papain-like_cys_pep_sf"/>
</dbReference>
<dbReference type="Gene3D" id="3.90.70.10">
    <property type="entry name" value="Cysteine proteinases"/>
    <property type="match status" value="1"/>
</dbReference>
<accession>A0A3Q3MR32</accession>
<dbReference type="GO" id="GO:0005829">
    <property type="term" value="C:cytosol"/>
    <property type="evidence" value="ECO:0007669"/>
    <property type="project" value="TreeGrafter"/>
</dbReference>
<dbReference type="OrthoDB" id="292964at2759"/>
<dbReference type="PANTHER" id="PTHR24006:SF899">
    <property type="entry name" value="UBIQUITIN CARBOXYL-TERMINAL HYDROLASE"/>
    <property type="match status" value="1"/>
</dbReference>